<name>A0A0R2NRL5_9LACO</name>
<keyword evidence="2" id="KW-1185">Reference proteome</keyword>
<dbReference type="Proteomes" id="UP000050920">
    <property type="component" value="Unassembled WGS sequence"/>
</dbReference>
<evidence type="ECO:0000313" key="2">
    <source>
        <dbReference type="Proteomes" id="UP000050920"/>
    </source>
</evidence>
<dbReference type="RefSeq" id="WP_024624673.1">
    <property type="nucleotide sequence ID" value="NZ_AYGX02000081.1"/>
</dbReference>
<dbReference type="AlphaFoldDB" id="A0A0R2NRL5"/>
<evidence type="ECO:0000313" key="1">
    <source>
        <dbReference type="EMBL" id="KRO27371.1"/>
    </source>
</evidence>
<protein>
    <recommendedName>
        <fullName evidence="3">TPR repeat-containing protein</fullName>
    </recommendedName>
</protein>
<sequence length="302" mass="33271">MTATETITAAQKAAAAADWSTAAALFETAYQATQTATLNEQLVNALVQTEKYTPALTYAMEFEAAYLANDTAATLYLTAALGSHQLIDARIFVAQRPSGSWQTTAFERITAAEATAEETLQATLTTTMRQFYHLSELPVPAQTERLHAAKQLTLTKYLTAAQFLLVDPFLHQLTRVEVLYTLHELRVTQPVDFIWLDGTKQTVVPADLPALAADATSQQVVAVLQQPLAQQDASLTENLQAFLPLQLMYLYPFSEKAISDAEQWVQLVVADQMGALPEKISADQQKMLDIQHKIQQLNLDLG</sequence>
<gene>
    <name evidence="1" type="ORF">DY78_GL000124</name>
</gene>
<reference evidence="1 2" key="1">
    <citation type="journal article" date="2015" name="Genome Announc.">
        <title>Expanding the biotechnology potential of lactobacilli through comparative genomics of 213 strains and associated genera.</title>
        <authorList>
            <person name="Sun Z."/>
            <person name="Harris H.M."/>
            <person name="McCann A."/>
            <person name="Guo C."/>
            <person name="Argimon S."/>
            <person name="Zhang W."/>
            <person name="Yang X."/>
            <person name="Jeffery I.B."/>
            <person name="Cooney J.C."/>
            <person name="Kagawa T.F."/>
            <person name="Liu W."/>
            <person name="Song Y."/>
            <person name="Salvetti E."/>
            <person name="Wrobel A."/>
            <person name="Rasinkangas P."/>
            <person name="Parkhill J."/>
            <person name="Rea M.C."/>
            <person name="O'Sullivan O."/>
            <person name="Ritari J."/>
            <person name="Douillard F.P."/>
            <person name="Paul Ross R."/>
            <person name="Yang R."/>
            <person name="Briner A.E."/>
            <person name="Felis G.E."/>
            <person name="de Vos W.M."/>
            <person name="Barrangou R."/>
            <person name="Klaenhammer T.R."/>
            <person name="Caufield P.W."/>
            <person name="Cui Y."/>
            <person name="Zhang H."/>
            <person name="O'Toole P.W."/>
        </authorList>
    </citation>
    <scope>NUCLEOTIDE SEQUENCE [LARGE SCALE GENOMIC DNA]</scope>
    <source>
        <strain evidence="1 2">DSM 21115</strain>
    </source>
</reference>
<dbReference type="EMBL" id="AYGX02000081">
    <property type="protein sequence ID" value="KRO27371.1"/>
    <property type="molecule type" value="Genomic_DNA"/>
</dbReference>
<organism evidence="1 2">
    <name type="scientific">Lactiplantibacillus fabifermentans DSM 21115</name>
    <dbReference type="NCBI Taxonomy" id="1413187"/>
    <lineage>
        <taxon>Bacteria</taxon>
        <taxon>Bacillati</taxon>
        <taxon>Bacillota</taxon>
        <taxon>Bacilli</taxon>
        <taxon>Lactobacillales</taxon>
        <taxon>Lactobacillaceae</taxon>
        <taxon>Lactiplantibacillus</taxon>
    </lineage>
</organism>
<accession>A0A0R2NRL5</accession>
<evidence type="ECO:0008006" key="3">
    <source>
        <dbReference type="Google" id="ProtNLM"/>
    </source>
</evidence>
<comment type="caution">
    <text evidence="1">The sequence shown here is derived from an EMBL/GenBank/DDBJ whole genome shotgun (WGS) entry which is preliminary data.</text>
</comment>
<proteinExistence type="predicted"/>